<name>A0A8J7IQL5_9BACT</name>
<dbReference type="RefSeq" id="WP_199383865.1">
    <property type="nucleotide sequence ID" value="NZ_JAEMHM010000007.1"/>
</dbReference>
<accession>A0A8J7IQL5</accession>
<dbReference type="PANTHER" id="PTHR12521:SF0">
    <property type="entry name" value="ADP-RIBOSE GLYCOHYDROLASE OARD1"/>
    <property type="match status" value="1"/>
</dbReference>
<dbReference type="Gene3D" id="3.40.220.10">
    <property type="entry name" value="Leucine Aminopeptidase, subunit E, domain 1"/>
    <property type="match status" value="1"/>
</dbReference>
<reference evidence="1" key="1">
    <citation type="submission" date="2020-12" db="EMBL/GenBank/DDBJ databases">
        <title>Geomonas sp. Red875, isolated from river sediment.</title>
        <authorList>
            <person name="Xu Z."/>
            <person name="Zhang Z."/>
            <person name="Masuda Y."/>
            <person name="Itoh H."/>
            <person name="Senoo K."/>
        </authorList>
    </citation>
    <scope>NUCLEOTIDE SEQUENCE</scope>
    <source>
        <strain evidence="1">Red875</strain>
    </source>
</reference>
<dbReference type="EMBL" id="JAEMHM010000007">
    <property type="protein sequence ID" value="MBJ6724969.1"/>
    <property type="molecule type" value="Genomic_DNA"/>
</dbReference>
<dbReference type="SUPFAM" id="SSF52949">
    <property type="entry name" value="Macro domain-like"/>
    <property type="match status" value="1"/>
</dbReference>
<dbReference type="InterPro" id="IPR050892">
    <property type="entry name" value="ADP-ribose_metab_enzymes"/>
</dbReference>
<dbReference type="PANTHER" id="PTHR12521">
    <property type="entry name" value="PROTEIN C6ORF130"/>
    <property type="match status" value="1"/>
</dbReference>
<organism evidence="1 2">
    <name type="scientific">Geomesophilobacter sediminis</name>
    <dbReference type="NCBI Taxonomy" id="2798584"/>
    <lineage>
        <taxon>Bacteria</taxon>
        <taxon>Pseudomonadati</taxon>
        <taxon>Thermodesulfobacteriota</taxon>
        <taxon>Desulfuromonadia</taxon>
        <taxon>Geobacterales</taxon>
        <taxon>Geobacteraceae</taxon>
        <taxon>Geomesophilobacter</taxon>
    </lineage>
</organism>
<proteinExistence type="predicted"/>
<evidence type="ECO:0000313" key="2">
    <source>
        <dbReference type="Proteomes" id="UP000636888"/>
    </source>
</evidence>
<evidence type="ECO:0000313" key="1">
    <source>
        <dbReference type="EMBL" id="MBJ6724969.1"/>
    </source>
</evidence>
<keyword evidence="2" id="KW-1185">Reference proteome</keyword>
<dbReference type="Proteomes" id="UP000636888">
    <property type="component" value="Unassembled WGS sequence"/>
</dbReference>
<dbReference type="GO" id="GO:0140291">
    <property type="term" value="P:peptidyl-glutamate ADP-deribosylation"/>
    <property type="evidence" value="ECO:0007669"/>
    <property type="project" value="TreeGrafter"/>
</dbReference>
<sequence length="144" mass="15587">MRETVDDIWSYLDDAVVCITTNGHVTPSGKAVLGRGCAAQAKERFPDLPERLGALIRVGGNHVQLIQDGLVSFPVEESPWANPDLRLIARSAAELRGMADRNGWAEIVVPRPGCGGGGLNWNEVRPLLEAEFDDRFLVISAPGI</sequence>
<dbReference type="AlphaFoldDB" id="A0A8J7IQL5"/>
<dbReference type="InterPro" id="IPR043472">
    <property type="entry name" value="Macro_dom-like"/>
</dbReference>
<gene>
    <name evidence="1" type="ORF">JFN93_09640</name>
</gene>
<protein>
    <submittedName>
        <fullName evidence="1">ADP-ribose-binding protein</fullName>
    </submittedName>
</protein>
<comment type="caution">
    <text evidence="1">The sequence shown here is derived from an EMBL/GenBank/DDBJ whole genome shotgun (WGS) entry which is preliminary data.</text>
</comment>